<accession>A0A423WMG1</accession>
<feature type="region of interest" description="Disordered" evidence="2">
    <location>
        <begin position="278"/>
        <end position="314"/>
    </location>
</feature>
<sequence length="1110" mass="125622">MRSRPKLAPQDSSRTESPIPWVQSDVAGASSSRPRRICRPSQKFRESQVAGAEGGDVSNDVPVRTPTSSCSQPNDEHLQHKAGITEFQALKSRLAEVEQERDGLRDSLHRANAELSQKGERLLMLKTRILTASAAASKPRGPVKSTCQEEARANRSSKVSTPLSPVDDVILAEPGPLDQAGVHPQAAAPTTAFEATKDTYDVVRKRWPETLPDMLEVHTPLLHLPVARQLVHRPQREAFQLGNGASRNLRAALCNGMSGMCTWTAAGGAYTLPLYEQARDSHEKPTESHSDIQPGFVDGSEQHPRVLKEQHTQQWSARDDQIELIERNKENEECHDMGLISKKYLISQDTESGVDKRSSRQCDKFEAPEKEDWGIADCLLHNPQASERSGEATAYRAQEMKALQEKAQGLEVDLANLQEKNMQLIAEKDQLKSQLRSVAPAHVNNTKDGARKDDELQGKIARLEADLAGLKDVDSAKRQLEFQRIERDQEIAALKGSVKDLRAKLDKQVKEHEELQNLFKGAEDAADYLEKERRAWGKLKDSETALKREQERHKEVLRALEAKAASLTQEAAAAAMAAKATEDVLQEERSNHAEERRSLEAEAEIYRTWRKRVERERQLKTDEVKILSLAFEAKEQEEIKLQTRIRGLEAEIASLKKEADTALEASRVALEEEKAKHVEKLRDLGATKQEELRELRAKFDLVKEARDTAAKSGKIALQKEKEKHAEVRCCLESKIERLHGELRDLEGKIVSITTAKHNQDVTFQEERAKHTKGIETLESEVKTLSLSLEAKGQEETRLKDQLHDAQNRIVSLVATSLNQEVALEEQKAQYATSASHIEALQKELSQFRDKIPAMIEAALAEMDKHTREASSLREDIDGLYQAHTQAINTINNGRENSDRFFQNLVGEYNDHIEQLNKAEEVRQESYTIASRRILELETATRQFEEELEGAGQIRLEIQAGANRRISELEECIGEQTQSLQEAKEEARQALAVEADKIKLLKDVASLTQNLSQLEAISSDDKKYQQTTERFLDCVRLQVSRKLEDELTPRFDVEAAKGATMGALQEMLTEKLDYIERKLNWYERVCDEYWERYVKEHNRRSNIEREYLSCL</sequence>
<dbReference type="Proteomes" id="UP000283895">
    <property type="component" value="Unassembled WGS sequence"/>
</dbReference>
<keyword evidence="1" id="KW-0175">Coiled coil</keyword>
<name>A0A423WMG1_9PEZI</name>
<reference evidence="3 4" key="1">
    <citation type="submission" date="2015-09" db="EMBL/GenBank/DDBJ databases">
        <title>Host preference determinants of Valsa canker pathogens revealed by comparative genomics.</title>
        <authorList>
            <person name="Yin Z."/>
            <person name="Huang L."/>
        </authorList>
    </citation>
    <scope>NUCLEOTIDE SEQUENCE [LARGE SCALE GENOMIC DNA]</scope>
    <source>
        <strain evidence="3 4">03-1</strain>
    </source>
</reference>
<dbReference type="EMBL" id="LKEA01000014">
    <property type="protein sequence ID" value="ROW04533.1"/>
    <property type="molecule type" value="Genomic_DNA"/>
</dbReference>
<keyword evidence="4" id="KW-1185">Reference proteome</keyword>
<proteinExistence type="predicted"/>
<dbReference type="AlphaFoldDB" id="A0A423WMG1"/>
<feature type="region of interest" description="Disordered" evidence="2">
    <location>
        <begin position="1"/>
        <end position="76"/>
    </location>
</feature>
<comment type="caution">
    <text evidence="3">The sequence shown here is derived from an EMBL/GenBank/DDBJ whole genome shotgun (WGS) entry which is preliminary data.</text>
</comment>
<feature type="coiled-coil region" evidence="1">
    <location>
        <begin position="774"/>
        <end position="921"/>
    </location>
</feature>
<evidence type="ECO:0000256" key="2">
    <source>
        <dbReference type="SAM" id="MobiDB-lite"/>
    </source>
</evidence>
<feature type="compositionally biased region" description="Basic and acidic residues" evidence="2">
    <location>
        <begin position="278"/>
        <end position="290"/>
    </location>
</feature>
<feature type="coiled-coil region" evidence="1">
    <location>
        <begin position="87"/>
        <end position="114"/>
    </location>
</feature>
<evidence type="ECO:0000313" key="3">
    <source>
        <dbReference type="EMBL" id="ROW04533.1"/>
    </source>
</evidence>
<dbReference type="OrthoDB" id="445271at2759"/>
<evidence type="ECO:0000256" key="1">
    <source>
        <dbReference type="SAM" id="Coils"/>
    </source>
</evidence>
<evidence type="ECO:0000313" key="4">
    <source>
        <dbReference type="Proteomes" id="UP000283895"/>
    </source>
</evidence>
<protein>
    <submittedName>
        <fullName evidence="3">Uncharacterized protein</fullName>
    </submittedName>
</protein>
<feature type="coiled-coil region" evidence="1">
    <location>
        <begin position="400"/>
        <end position="602"/>
    </location>
</feature>
<gene>
    <name evidence="3" type="ORF">VMCG_05089</name>
</gene>
<feature type="coiled-coil region" evidence="1">
    <location>
        <begin position="631"/>
        <end position="698"/>
    </location>
</feature>
<feature type="region of interest" description="Disordered" evidence="2">
    <location>
        <begin position="136"/>
        <end position="162"/>
    </location>
</feature>
<dbReference type="STRING" id="356882.A0A423WMG1"/>
<organism evidence="3 4">
    <name type="scientific">Cytospora schulzeri</name>
    <dbReference type="NCBI Taxonomy" id="448051"/>
    <lineage>
        <taxon>Eukaryota</taxon>
        <taxon>Fungi</taxon>
        <taxon>Dikarya</taxon>
        <taxon>Ascomycota</taxon>
        <taxon>Pezizomycotina</taxon>
        <taxon>Sordariomycetes</taxon>
        <taxon>Sordariomycetidae</taxon>
        <taxon>Diaporthales</taxon>
        <taxon>Cytosporaceae</taxon>
        <taxon>Cytospora</taxon>
    </lineage>
</organism>
<feature type="compositionally biased region" description="Basic and acidic residues" evidence="2">
    <location>
        <begin position="300"/>
        <end position="314"/>
    </location>
</feature>
<feature type="coiled-coil region" evidence="1">
    <location>
        <begin position="965"/>
        <end position="1016"/>
    </location>
</feature>